<evidence type="ECO:0000313" key="4">
    <source>
        <dbReference type="EMBL" id="BAU16601.1"/>
    </source>
</evidence>
<evidence type="ECO:0000259" key="3">
    <source>
        <dbReference type="Pfam" id="PF02397"/>
    </source>
</evidence>
<dbReference type="STRING" id="28131.BWX40_07255"/>
<sequence length="206" mass="23819">MSKATHTDAMGSIQRGVKRASDFTMAALGLILLSPIFAIISVLMKCQGNGPVFFRQTRIGYKGEPFVILKFRTMNSIVEEEKPQLVAKTNCKNSTPLEQFLRGHHLDELPQLWNVLRGDMSLVGPRPERKYFIDKIMEHTDLYPVIYKMRPGLTSEATLYNGYTDTMEKMLRRLEMDISYFERRSLWLDFKIIIKTFINIVSGKKF</sequence>
<keyword evidence="4" id="KW-0808">Transferase</keyword>
<dbReference type="PANTHER" id="PTHR30576">
    <property type="entry name" value="COLANIC BIOSYNTHESIS UDP-GLUCOSE LIPID CARRIER TRANSFERASE"/>
    <property type="match status" value="1"/>
</dbReference>
<dbReference type="RefSeq" id="WP_096404764.1">
    <property type="nucleotide sequence ID" value="NZ_AP014597.1"/>
</dbReference>
<comment type="similarity">
    <text evidence="1">Belongs to the bacterial sugar transferase family.</text>
</comment>
<keyword evidence="2" id="KW-0472">Membrane</keyword>
<dbReference type="Pfam" id="PF02397">
    <property type="entry name" value="Bac_transf"/>
    <property type="match status" value="1"/>
</dbReference>
<dbReference type="PANTHER" id="PTHR30576:SF0">
    <property type="entry name" value="UNDECAPRENYL-PHOSPHATE N-ACETYLGALACTOSAMINYL 1-PHOSPHATE TRANSFERASE-RELATED"/>
    <property type="match status" value="1"/>
</dbReference>
<dbReference type="Proteomes" id="UP000217431">
    <property type="component" value="Chromosome I"/>
</dbReference>
<evidence type="ECO:0000256" key="2">
    <source>
        <dbReference type="SAM" id="Phobius"/>
    </source>
</evidence>
<feature type="transmembrane region" description="Helical" evidence="2">
    <location>
        <begin position="23"/>
        <end position="44"/>
    </location>
</feature>
<accession>A0A0S3UGE0</accession>
<feature type="domain" description="Bacterial sugar transferase" evidence="3">
    <location>
        <begin position="18"/>
        <end position="201"/>
    </location>
</feature>
<evidence type="ECO:0000313" key="5">
    <source>
        <dbReference type="Proteomes" id="UP000217431"/>
    </source>
</evidence>
<evidence type="ECO:0000256" key="1">
    <source>
        <dbReference type="ARBA" id="ARBA00006464"/>
    </source>
</evidence>
<keyword evidence="2" id="KW-1133">Transmembrane helix</keyword>
<name>A0A0S3UGE0_PREIN</name>
<reference evidence="4 5" key="1">
    <citation type="journal article" date="2016" name="DNA Res.">
        <title>The complete genome sequencing of Prevotella intermedia strain OMA14 and a subsequent fine-scale, intra-species genomic comparison reveal an unusual amplification of conjugative and mobile transposons and identify a novel Prevotella-lineage-specific repeat.</title>
        <authorList>
            <person name="Naito M."/>
            <person name="Ogura Y."/>
            <person name="Itoh T."/>
            <person name="Shoji M."/>
            <person name="Okamoto M."/>
            <person name="Hayashi T."/>
            <person name="Nakayama K."/>
        </authorList>
    </citation>
    <scope>NUCLEOTIDE SEQUENCE [LARGE SCALE GENOMIC DNA]</scope>
    <source>
        <strain evidence="4 5">OMA14</strain>
    </source>
</reference>
<keyword evidence="2" id="KW-0812">Transmembrane</keyword>
<proteinExistence type="inferred from homology"/>
<gene>
    <name evidence="4" type="ORF">PIOMA14_I_0092</name>
</gene>
<dbReference type="InterPro" id="IPR003362">
    <property type="entry name" value="Bact_transf"/>
</dbReference>
<protein>
    <submittedName>
        <fullName evidence="4">Bacterial sugar transferase</fullName>
    </submittedName>
</protein>
<dbReference type="EMBL" id="AP014597">
    <property type="protein sequence ID" value="BAU16601.1"/>
    <property type="molecule type" value="Genomic_DNA"/>
</dbReference>
<dbReference type="GO" id="GO:0016780">
    <property type="term" value="F:phosphotransferase activity, for other substituted phosphate groups"/>
    <property type="evidence" value="ECO:0007669"/>
    <property type="project" value="TreeGrafter"/>
</dbReference>
<organism evidence="4 5">
    <name type="scientific">Prevotella intermedia</name>
    <dbReference type="NCBI Taxonomy" id="28131"/>
    <lineage>
        <taxon>Bacteria</taxon>
        <taxon>Pseudomonadati</taxon>
        <taxon>Bacteroidota</taxon>
        <taxon>Bacteroidia</taxon>
        <taxon>Bacteroidales</taxon>
        <taxon>Prevotellaceae</taxon>
        <taxon>Prevotella</taxon>
    </lineage>
</organism>
<dbReference type="AlphaFoldDB" id="A0A0S3UGE0"/>